<evidence type="ECO:0000313" key="2">
    <source>
        <dbReference type="Proteomes" id="UP000224182"/>
    </source>
</evidence>
<evidence type="ECO:0000313" key="1">
    <source>
        <dbReference type="EMBL" id="PHI06571.1"/>
    </source>
</evidence>
<protein>
    <submittedName>
        <fullName evidence="1">Uncharacterized protein</fullName>
    </submittedName>
</protein>
<dbReference type="RefSeq" id="WP_098974273.1">
    <property type="nucleotide sequence ID" value="NZ_CP077115.1"/>
</dbReference>
<dbReference type="AlphaFoldDB" id="A0A2C6BQR3"/>
<dbReference type="Proteomes" id="UP000224182">
    <property type="component" value="Unassembled WGS sequence"/>
</dbReference>
<reference evidence="1 2" key="1">
    <citation type="submission" date="2017-06" db="EMBL/GenBank/DDBJ databases">
        <title>Draft genome sequence of Fusobacterium nucleatum subsp. polymorphum KCOM 1271 (=ChDC F305).</title>
        <authorList>
            <person name="Kook J.-K."/>
            <person name="Park S.-N."/>
            <person name="Lim Y.K."/>
            <person name="Roh H."/>
        </authorList>
    </citation>
    <scope>NUCLEOTIDE SEQUENCE [LARGE SCALE GENOMIC DNA]</scope>
    <source>
        <strain evidence="2">KCOM 1271 (ChDC F305)</strain>
    </source>
</reference>
<proteinExistence type="predicted"/>
<gene>
    <name evidence="1" type="ORF">CBG54_05770</name>
</gene>
<name>A0A2C6BQR3_FUSNP</name>
<organism evidence="1 2">
    <name type="scientific">Fusobacterium nucleatum subsp. polymorphum</name>
    <name type="common">Fusobacterium polymorphum</name>
    <dbReference type="NCBI Taxonomy" id="76857"/>
    <lineage>
        <taxon>Bacteria</taxon>
        <taxon>Fusobacteriati</taxon>
        <taxon>Fusobacteriota</taxon>
        <taxon>Fusobacteriia</taxon>
        <taxon>Fusobacteriales</taxon>
        <taxon>Fusobacteriaceae</taxon>
        <taxon>Fusobacterium</taxon>
    </lineage>
</organism>
<accession>A0A2C6BQR3</accession>
<dbReference type="EMBL" id="NIRN01000001">
    <property type="protein sequence ID" value="PHI06571.1"/>
    <property type="molecule type" value="Genomic_DNA"/>
</dbReference>
<comment type="caution">
    <text evidence="1">The sequence shown here is derived from an EMBL/GenBank/DDBJ whole genome shotgun (WGS) entry which is preliminary data.</text>
</comment>
<sequence length="156" mass="18131">MKQMEMFGTSANLIVKNIRTFGNNQEALCDVIQLYNTVEHKVPENFVIQTYCNRLAKNRKIQTSYLIAFSNIESYSDEYQKTIKSFLNNNGKIIVFNNDNKKVITVYYRDKQNVVVSKNICASKIVEYLKATTEINLINEDINTDSLYKFLHCYLG</sequence>